<dbReference type="GeneID" id="93647738"/>
<keyword evidence="4 5" id="KW-0472">Membrane</keyword>
<evidence type="ECO:0000256" key="1">
    <source>
        <dbReference type="ARBA" id="ARBA00004127"/>
    </source>
</evidence>
<keyword evidence="3 5" id="KW-1133">Transmembrane helix</keyword>
<comment type="caution">
    <text evidence="6">The sequence shown here is derived from an EMBL/GenBank/DDBJ whole genome shotgun (WGS) entry which is preliminary data.</text>
</comment>
<dbReference type="Pfam" id="PF04750">
    <property type="entry name" value="Far-17a_AIG1"/>
    <property type="match status" value="1"/>
</dbReference>
<evidence type="ECO:0000256" key="3">
    <source>
        <dbReference type="ARBA" id="ARBA00022989"/>
    </source>
</evidence>
<name>A0A177EBJ6_9MICR</name>
<feature type="transmembrane region" description="Helical" evidence="5">
    <location>
        <begin position="7"/>
        <end position="22"/>
    </location>
</feature>
<sequence length="240" mass="27744">MKKSLRTLNSLLGGAVSIYASLDLGKPPKLRSTSFLDFARRFYHLTHIGLLMSLVTFGLGLLSSAIEGRGRSQRGGRVLKEIYLHMLAITVATESFIPIVFWVLWAIDKGNVVDVENYVGQDSVSFFFNLCMHGIPTLFLLVEFFISDFQKSNRHYFLLFVFFSIYMMIMFEFNRTTGEWPYLIISKFQKYHRAAFLFGCFLFLCFLYGFLAFIHQHISRAEAVKKRGPKKAVRRARKRA</sequence>
<accession>A0A177EBJ6</accession>
<evidence type="ECO:0000256" key="2">
    <source>
        <dbReference type="ARBA" id="ARBA00022692"/>
    </source>
</evidence>
<dbReference type="PANTHER" id="PTHR10989">
    <property type="entry name" value="ANDROGEN-INDUCED PROTEIN 1-RELATED"/>
    <property type="match status" value="1"/>
</dbReference>
<gene>
    <name evidence="6" type="ORF">NEDG_01388</name>
</gene>
<dbReference type="VEuPathDB" id="MicrosporidiaDB:NEDG_01388"/>
<protein>
    <recommendedName>
        <fullName evidence="8">FAR-17a/AIG1-like protein</fullName>
    </recommendedName>
</protein>
<dbReference type="PANTHER" id="PTHR10989:SF16">
    <property type="entry name" value="AT02829P-RELATED"/>
    <property type="match status" value="1"/>
</dbReference>
<dbReference type="OrthoDB" id="1898221at2759"/>
<keyword evidence="2 5" id="KW-0812">Transmembrane</keyword>
<feature type="transmembrane region" description="Helical" evidence="5">
    <location>
        <begin position="125"/>
        <end position="144"/>
    </location>
</feature>
<feature type="transmembrane region" description="Helical" evidence="5">
    <location>
        <begin position="42"/>
        <end position="62"/>
    </location>
</feature>
<dbReference type="GO" id="GO:0016020">
    <property type="term" value="C:membrane"/>
    <property type="evidence" value="ECO:0007669"/>
    <property type="project" value="InterPro"/>
</dbReference>
<comment type="subcellular location">
    <subcellularLocation>
        <location evidence="1">Endomembrane system</location>
        <topology evidence="1">Multi-pass membrane protein</topology>
    </subcellularLocation>
</comment>
<dbReference type="RefSeq" id="XP_067543994.1">
    <property type="nucleotide sequence ID" value="XM_067688806.1"/>
</dbReference>
<proteinExistence type="predicted"/>
<feature type="transmembrane region" description="Helical" evidence="5">
    <location>
        <begin position="156"/>
        <end position="174"/>
    </location>
</feature>
<dbReference type="Proteomes" id="UP000185944">
    <property type="component" value="Unassembled WGS sequence"/>
</dbReference>
<dbReference type="GO" id="GO:0012505">
    <property type="term" value="C:endomembrane system"/>
    <property type="evidence" value="ECO:0007669"/>
    <property type="project" value="UniProtKB-SubCell"/>
</dbReference>
<feature type="transmembrane region" description="Helical" evidence="5">
    <location>
        <begin position="82"/>
        <end position="105"/>
    </location>
</feature>
<evidence type="ECO:0000256" key="5">
    <source>
        <dbReference type="SAM" id="Phobius"/>
    </source>
</evidence>
<dbReference type="EMBL" id="LTDL01000041">
    <property type="protein sequence ID" value="OAG29315.1"/>
    <property type="molecule type" value="Genomic_DNA"/>
</dbReference>
<evidence type="ECO:0000313" key="7">
    <source>
        <dbReference type="Proteomes" id="UP000185944"/>
    </source>
</evidence>
<evidence type="ECO:0008006" key="8">
    <source>
        <dbReference type="Google" id="ProtNLM"/>
    </source>
</evidence>
<dbReference type="AlphaFoldDB" id="A0A177EBJ6"/>
<organism evidence="6 7">
    <name type="scientific">Nematocida displodere</name>
    <dbReference type="NCBI Taxonomy" id="1805483"/>
    <lineage>
        <taxon>Eukaryota</taxon>
        <taxon>Fungi</taxon>
        <taxon>Fungi incertae sedis</taxon>
        <taxon>Microsporidia</taxon>
        <taxon>Nematocida</taxon>
    </lineage>
</organism>
<reference evidence="6 7" key="1">
    <citation type="submission" date="2016-02" db="EMBL/GenBank/DDBJ databases">
        <title>Discovery of a natural microsporidian pathogen with a broad tissue tropism in Caenorhabditis elegans.</title>
        <authorList>
            <person name="Luallen R.J."/>
            <person name="Reinke A.W."/>
            <person name="Tong L."/>
            <person name="Botts M.R."/>
            <person name="Felix M.-A."/>
            <person name="Troemel E.R."/>
        </authorList>
    </citation>
    <scope>NUCLEOTIDE SEQUENCE [LARGE SCALE GENOMIC DNA]</scope>
    <source>
        <strain evidence="6 7">JUm2807</strain>
    </source>
</reference>
<evidence type="ECO:0000256" key="4">
    <source>
        <dbReference type="ARBA" id="ARBA00023136"/>
    </source>
</evidence>
<dbReference type="InterPro" id="IPR006838">
    <property type="entry name" value="ADTRP_AIG1"/>
</dbReference>
<feature type="transmembrane region" description="Helical" evidence="5">
    <location>
        <begin position="194"/>
        <end position="214"/>
    </location>
</feature>
<keyword evidence="7" id="KW-1185">Reference proteome</keyword>
<evidence type="ECO:0000313" key="6">
    <source>
        <dbReference type="EMBL" id="OAG29315.1"/>
    </source>
</evidence>